<evidence type="ECO:0000256" key="1">
    <source>
        <dbReference type="SAM" id="Phobius"/>
    </source>
</evidence>
<keyword evidence="1" id="KW-1133">Transmembrane helix</keyword>
<accession>A0A6A5Q7S3</accession>
<proteinExistence type="predicted"/>
<keyword evidence="1" id="KW-0812">Transmembrane</keyword>
<keyword evidence="1" id="KW-0472">Membrane</keyword>
<evidence type="ECO:0000313" key="3">
    <source>
        <dbReference type="Proteomes" id="UP000800096"/>
    </source>
</evidence>
<feature type="transmembrane region" description="Helical" evidence="1">
    <location>
        <begin position="15"/>
        <end position="35"/>
    </location>
</feature>
<evidence type="ECO:0000313" key="2">
    <source>
        <dbReference type="EMBL" id="KAF1911489.1"/>
    </source>
</evidence>
<dbReference type="AlphaFoldDB" id="A0A6A5Q7S3"/>
<reference evidence="2" key="1">
    <citation type="journal article" date="2020" name="Stud. Mycol.">
        <title>101 Dothideomycetes genomes: a test case for predicting lifestyles and emergence of pathogens.</title>
        <authorList>
            <person name="Haridas S."/>
            <person name="Albert R."/>
            <person name="Binder M."/>
            <person name="Bloem J."/>
            <person name="Labutti K."/>
            <person name="Salamov A."/>
            <person name="Andreopoulos B."/>
            <person name="Baker S."/>
            <person name="Barry K."/>
            <person name="Bills G."/>
            <person name="Bluhm B."/>
            <person name="Cannon C."/>
            <person name="Castanera R."/>
            <person name="Culley D."/>
            <person name="Daum C."/>
            <person name="Ezra D."/>
            <person name="Gonzalez J."/>
            <person name="Henrissat B."/>
            <person name="Kuo A."/>
            <person name="Liang C."/>
            <person name="Lipzen A."/>
            <person name="Lutzoni F."/>
            <person name="Magnuson J."/>
            <person name="Mondo S."/>
            <person name="Nolan M."/>
            <person name="Ohm R."/>
            <person name="Pangilinan J."/>
            <person name="Park H.-J."/>
            <person name="Ramirez L."/>
            <person name="Alfaro M."/>
            <person name="Sun H."/>
            <person name="Tritt A."/>
            <person name="Yoshinaga Y."/>
            <person name="Zwiers L.-H."/>
            <person name="Turgeon B."/>
            <person name="Goodwin S."/>
            <person name="Spatafora J."/>
            <person name="Crous P."/>
            <person name="Grigoriev I."/>
        </authorList>
    </citation>
    <scope>NUCLEOTIDE SEQUENCE</scope>
    <source>
        <strain evidence="2">HMLAC05119</strain>
    </source>
</reference>
<protein>
    <submittedName>
        <fullName evidence="2">Uncharacterized protein</fullName>
    </submittedName>
</protein>
<sequence length="86" mass="9416">MHGNVRETHLSVLRTIQNVVLLGPIFVFVQALSLFHDGRAAKSILVQSTRINPACQSAASWKHSSIKCNLSSTRLCDGAAHFMSHC</sequence>
<dbReference type="Proteomes" id="UP000800096">
    <property type="component" value="Unassembled WGS sequence"/>
</dbReference>
<gene>
    <name evidence="2" type="ORF">BDU57DRAFT_524644</name>
</gene>
<keyword evidence="3" id="KW-1185">Reference proteome</keyword>
<dbReference type="EMBL" id="ML979144">
    <property type="protein sequence ID" value="KAF1911489.1"/>
    <property type="molecule type" value="Genomic_DNA"/>
</dbReference>
<name>A0A6A5Q7S3_AMPQU</name>
<organism evidence="2 3">
    <name type="scientific">Ampelomyces quisqualis</name>
    <name type="common">Powdery mildew agent</name>
    <dbReference type="NCBI Taxonomy" id="50730"/>
    <lineage>
        <taxon>Eukaryota</taxon>
        <taxon>Fungi</taxon>
        <taxon>Dikarya</taxon>
        <taxon>Ascomycota</taxon>
        <taxon>Pezizomycotina</taxon>
        <taxon>Dothideomycetes</taxon>
        <taxon>Pleosporomycetidae</taxon>
        <taxon>Pleosporales</taxon>
        <taxon>Pleosporineae</taxon>
        <taxon>Phaeosphaeriaceae</taxon>
        <taxon>Ampelomyces</taxon>
    </lineage>
</organism>